<gene>
    <name evidence="9" type="primary">trpC</name>
    <name evidence="11" type="ORF">DWV29_14350</name>
</gene>
<dbReference type="CDD" id="cd00331">
    <property type="entry name" value="IGPS"/>
    <property type="match status" value="1"/>
</dbReference>
<dbReference type="UniPathway" id="UPA00035">
    <property type="reaction ID" value="UER00043"/>
</dbReference>
<evidence type="ECO:0000256" key="1">
    <source>
        <dbReference type="ARBA" id="ARBA00001633"/>
    </source>
</evidence>
<dbReference type="InterPro" id="IPR011060">
    <property type="entry name" value="RibuloseP-bd_barrel"/>
</dbReference>
<comment type="pathway">
    <text evidence="2 9">Amino-acid biosynthesis; L-tryptophan biosynthesis; L-tryptophan from chorismate: step 4/5.</text>
</comment>
<evidence type="ECO:0000256" key="9">
    <source>
        <dbReference type="HAMAP-Rule" id="MF_00134"/>
    </source>
</evidence>
<sequence>MILEQIAASTRRRVEQEKMERPLERVREMALEMARTEQASPSPVPSTLPNSSTFNPFESALRKPGMSFICEVKKASPSKGVIAEEFHYREIASDYERAGADAISVLTEPEYFQGCSMYLEEIHRQVRLPLLRKDFVVDEYQIYDAKLLGASAVLLICSLLKEDKLRRYHGLCRELGLAALVEAHDDGEVAMAAEVGAEIIGINNRNLKTFEVDFSNALRLRRLVPPETIFVAESGIRTAEDIRRLSEARVDAVLIGETLMRAKDRTAALNELRRGCIL</sequence>
<proteinExistence type="inferred from homology"/>
<protein>
    <recommendedName>
        <fullName evidence="9">Indole-3-glycerol phosphate synthase</fullName>
        <shortName evidence="9">IGPS</shortName>
        <ecNumber evidence="9">4.1.1.48</ecNumber>
    </recommendedName>
</protein>
<evidence type="ECO:0000256" key="3">
    <source>
        <dbReference type="ARBA" id="ARBA00008737"/>
    </source>
</evidence>
<comment type="catalytic activity">
    <reaction evidence="1 9">
        <text>1-(2-carboxyphenylamino)-1-deoxy-D-ribulose 5-phosphate + H(+) = (1S,2R)-1-C-(indol-3-yl)glycerol 3-phosphate + CO2 + H2O</text>
        <dbReference type="Rhea" id="RHEA:23476"/>
        <dbReference type="ChEBI" id="CHEBI:15377"/>
        <dbReference type="ChEBI" id="CHEBI:15378"/>
        <dbReference type="ChEBI" id="CHEBI:16526"/>
        <dbReference type="ChEBI" id="CHEBI:58613"/>
        <dbReference type="ChEBI" id="CHEBI:58866"/>
        <dbReference type="EC" id="4.1.1.48"/>
    </reaction>
</comment>
<evidence type="ECO:0000256" key="6">
    <source>
        <dbReference type="ARBA" id="ARBA00022822"/>
    </source>
</evidence>
<comment type="caution">
    <text evidence="11">The sequence shown here is derived from an EMBL/GenBank/DDBJ whole genome shotgun (WGS) entry which is preliminary data.</text>
</comment>
<keyword evidence="4 9" id="KW-0028">Amino-acid biosynthesis</keyword>
<dbReference type="OrthoDB" id="9804217at2"/>
<keyword evidence="6 9" id="KW-0822">Tryptophan biosynthesis</keyword>
<keyword evidence="7 9" id="KW-0057">Aromatic amino acid biosynthesis</keyword>
<organism evidence="11 12">
    <name type="scientific">Enterocloster asparagiformis</name>
    <dbReference type="NCBI Taxonomy" id="333367"/>
    <lineage>
        <taxon>Bacteria</taxon>
        <taxon>Bacillati</taxon>
        <taxon>Bacillota</taxon>
        <taxon>Clostridia</taxon>
        <taxon>Lachnospirales</taxon>
        <taxon>Lachnospiraceae</taxon>
        <taxon>Enterocloster</taxon>
    </lineage>
</organism>
<dbReference type="PANTHER" id="PTHR22854">
    <property type="entry name" value="TRYPTOPHAN BIOSYNTHESIS PROTEIN"/>
    <property type="match status" value="1"/>
</dbReference>
<keyword evidence="8 9" id="KW-0456">Lyase</keyword>
<evidence type="ECO:0000256" key="7">
    <source>
        <dbReference type="ARBA" id="ARBA00023141"/>
    </source>
</evidence>
<dbReference type="InterPro" id="IPR045186">
    <property type="entry name" value="Indole-3-glycerol_P_synth"/>
</dbReference>
<feature type="domain" description="Indole-3-glycerol phosphate synthase" evidence="10">
    <location>
        <begin position="49"/>
        <end position="272"/>
    </location>
</feature>
<evidence type="ECO:0000256" key="2">
    <source>
        <dbReference type="ARBA" id="ARBA00004696"/>
    </source>
</evidence>
<keyword evidence="5 9" id="KW-0210">Decarboxylase</keyword>
<dbReference type="PROSITE" id="PS00614">
    <property type="entry name" value="IGPS"/>
    <property type="match status" value="1"/>
</dbReference>
<dbReference type="EMBL" id="QSBM01000010">
    <property type="protein sequence ID" value="RGX28789.1"/>
    <property type="molecule type" value="Genomic_DNA"/>
</dbReference>
<dbReference type="EC" id="4.1.1.48" evidence="9"/>
<dbReference type="HAMAP" id="MF_00134_B">
    <property type="entry name" value="IGPS_B"/>
    <property type="match status" value="1"/>
</dbReference>
<dbReference type="AlphaFoldDB" id="A0A413FED0"/>
<evidence type="ECO:0000313" key="12">
    <source>
        <dbReference type="Proteomes" id="UP000283880"/>
    </source>
</evidence>
<dbReference type="GO" id="GO:0004640">
    <property type="term" value="F:phosphoribosylanthranilate isomerase activity"/>
    <property type="evidence" value="ECO:0007669"/>
    <property type="project" value="TreeGrafter"/>
</dbReference>
<dbReference type="PANTHER" id="PTHR22854:SF2">
    <property type="entry name" value="INDOLE-3-GLYCEROL-PHOSPHATE SYNTHASE"/>
    <property type="match status" value="1"/>
</dbReference>
<dbReference type="NCBIfam" id="NF001377">
    <property type="entry name" value="PRK00278.2-4"/>
    <property type="match status" value="1"/>
</dbReference>
<dbReference type="Pfam" id="PF00218">
    <property type="entry name" value="IGPS"/>
    <property type="match status" value="1"/>
</dbReference>
<comment type="similarity">
    <text evidence="3 9">Belongs to the TrpC family.</text>
</comment>
<dbReference type="InterPro" id="IPR001468">
    <property type="entry name" value="Indole-3-GlycerolPSynthase_CS"/>
</dbReference>
<dbReference type="Proteomes" id="UP000283880">
    <property type="component" value="Unassembled WGS sequence"/>
</dbReference>
<evidence type="ECO:0000256" key="5">
    <source>
        <dbReference type="ARBA" id="ARBA00022793"/>
    </source>
</evidence>
<evidence type="ECO:0000256" key="8">
    <source>
        <dbReference type="ARBA" id="ARBA00023239"/>
    </source>
</evidence>
<dbReference type="SUPFAM" id="SSF51366">
    <property type="entry name" value="Ribulose-phoshate binding barrel"/>
    <property type="match status" value="1"/>
</dbReference>
<dbReference type="RefSeq" id="WP_007705015.1">
    <property type="nucleotide sequence ID" value="NZ_CABMHH010000193.1"/>
</dbReference>
<evidence type="ECO:0000259" key="10">
    <source>
        <dbReference type="Pfam" id="PF00218"/>
    </source>
</evidence>
<dbReference type="InterPro" id="IPR013798">
    <property type="entry name" value="Indole-3-glycerol_P_synth_dom"/>
</dbReference>
<dbReference type="InterPro" id="IPR013785">
    <property type="entry name" value="Aldolase_TIM"/>
</dbReference>
<evidence type="ECO:0000313" key="11">
    <source>
        <dbReference type="EMBL" id="RGX28789.1"/>
    </source>
</evidence>
<reference evidence="11 12" key="1">
    <citation type="submission" date="2018-08" db="EMBL/GenBank/DDBJ databases">
        <title>A genome reference for cultivated species of the human gut microbiota.</title>
        <authorList>
            <person name="Zou Y."/>
            <person name="Xue W."/>
            <person name="Luo G."/>
        </authorList>
    </citation>
    <scope>NUCLEOTIDE SEQUENCE [LARGE SCALE GENOMIC DNA]</scope>
    <source>
        <strain evidence="11 12">AF04-15</strain>
    </source>
</reference>
<name>A0A413FED0_9FIRM</name>
<dbReference type="GO" id="GO:0004425">
    <property type="term" value="F:indole-3-glycerol-phosphate synthase activity"/>
    <property type="evidence" value="ECO:0007669"/>
    <property type="project" value="UniProtKB-UniRule"/>
</dbReference>
<evidence type="ECO:0000256" key="4">
    <source>
        <dbReference type="ARBA" id="ARBA00022605"/>
    </source>
</evidence>
<accession>A0A413FED0</accession>
<dbReference type="Gene3D" id="3.20.20.70">
    <property type="entry name" value="Aldolase class I"/>
    <property type="match status" value="1"/>
</dbReference>
<dbReference type="FunFam" id="3.20.20.70:FF:000024">
    <property type="entry name" value="Indole-3-glycerol phosphate synthase"/>
    <property type="match status" value="1"/>
</dbReference>
<dbReference type="GO" id="GO:0000162">
    <property type="term" value="P:L-tryptophan biosynthetic process"/>
    <property type="evidence" value="ECO:0007669"/>
    <property type="project" value="UniProtKB-UniRule"/>
</dbReference>